<dbReference type="PANTHER" id="PTHR37485:SF1">
    <property type="entry name" value="CELL DIVISION PROTEIN FTSB"/>
    <property type="match status" value="1"/>
</dbReference>
<keyword evidence="1 7" id="KW-1003">Cell membrane</keyword>
<evidence type="ECO:0000256" key="4">
    <source>
        <dbReference type="ARBA" id="ARBA00022989"/>
    </source>
</evidence>
<feature type="topological domain" description="Periplasmic" evidence="7">
    <location>
        <begin position="40"/>
        <end position="108"/>
    </location>
</feature>
<dbReference type="EMBL" id="CP021425">
    <property type="protein sequence ID" value="ARU57671.1"/>
    <property type="molecule type" value="Genomic_DNA"/>
</dbReference>
<gene>
    <name evidence="7" type="primary">ftsB</name>
    <name evidence="8" type="ORF">OLMES_3644</name>
</gene>
<sequence length="108" mass="12317">MTVHEGFQPSEIANAPTLLKCVWGVSLFLIFGLQFRLWAGEGSYAQVWNLQQQIEQQKTLNQRLAERNSKLDAEVIDLKNGRKAIEEKARNELGMVKKGETFILVIED</sequence>
<dbReference type="Pfam" id="PF04977">
    <property type="entry name" value="DivIC"/>
    <property type="match status" value="1"/>
</dbReference>
<evidence type="ECO:0000256" key="2">
    <source>
        <dbReference type="ARBA" id="ARBA00022618"/>
    </source>
</evidence>
<dbReference type="InterPro" id="IPR007060">
    <property type="entry name" value="FtsL/DivIC"/>
</dbReference>
<dbReference type="NCBIfam" id="NF002058">
    <property type="entry name" value="PRK00888.1"/>
    <property type="match status" value="1"/>
</dbReference>
<dbReference type="KEGG" id="ome:OLMES_3644"/>
<keyword evidence="2 7" id="KW-0132">Cell division</keyword>
<protein>
    <recommendedName>
        <fullName evidence="7">Cell division protein FtsB</fullName>
    </recommendedName>
</protein>
<dbReference type="AlphaFoldDB" id="A0A1Y0IB21"/>
<comment type="subunit">
    <text evidence="7">Part of a complex composed of FtsB, FtsL and FtsQ.</text>
</comment>
<keyword evidence="9" id="KW-1185">Reference proteome</keyword>
<comment type="function">
    <text evidence="7">Essential cell division protein. May link together the upstream cell division proteins, which are predominantly cytoplasmic, with the downstream cell division proteins, which are predominantly periplasmic.</text>
</comment>
<keyword evidence="7" id="KW-0175">Coiled coil</keyword>
<name>A0A1Y0IB21_9GAMM</name>
<dbReference type="GO" id="GO:0043093">
    <property type="term" value="P:FtsZ-dependent cytokinesis"/>
    <property type="evidence" value="ECO:0007669"/>
    <property type="project" value="UniProtKB-UniRule"/>
</dbReference>
<proteinExistence type="inferred from homology"/>
<keyword evidence="6 7" id="KW-0131">Cell cycle</keyword>
<dbReference type="HAMAP" id="MF_00599">
    <property type="entry name" value="FtsB"/>
    <property type="match status" value="1"/>
</dbReference>
<keyword evidence="7" id="KW-0997">Cell inner membrane</keyword>
<evidence type="ECO:0000313" key="8">
    <source>
        <dbReference type="EMBL" id="ARU57671.1"/>
    </source>
</evidence>
<organism evidence="8 9">
    <name type="scientific">Oleiphilus messinensis</name>
    <dbReference type="NCBI Taxonomy" id="141451"/>
    <lineage>
        <taxon>Bacteria</taxon>
        <taxon>Pseudomonadati</taxon>
        <taxon>Pseudomonadota</taxon>
        <taxon>Gammaproteobacteria</taxon>
        <taxon>Oceanospirillales</taxon>
        <taxon>Oleiphilaceae</taxon>
        <taxon>Oleiphilus</taxon>
    </lineage>
</organism>
<keyword evidence="5 7" id="KW-0472">Membrane</keyword>
<evidence type="ECO:0000313" key="9">
    <source>
        <dbReference type="Proteomes" id="UP000196027"/>
    </source>
</evidence>
<evidence type="ECO:0000256" key="1">
    <source>
        <dbReference type="ARBA" id="ARBA00022475"/>
    </source>
</evidence>
<evidence type="ECO:0000256" key="7">
    <source>
        <dbReference type="HAMAP-Rule" id="MF_00599"/>
    </source>
</evidence>
<evidence type="ECO:0000256" key="5">
    <source>
        <dbReference type="ARBA" id="ARBA00023136"/>
    </source>
</evidence>
<keyword evidence="3 7" id="KW-0812">Transmembrane</keyword>
<comment type="subcellular location">
    <subcellularLocation>
        <location evidence="7">Cell inner membrane</location>
        <topology evidence="7">Single-pass type II membrane protein</topology>
    </subcellularLocation>
    <text evidence="7">Localizes to the division septum.</text>
</comment>
<dbReference type="InterPro" id="IPR023081">
    <property type="entry name" value="Cell_div_FtsB"/>
</dbReference>
<evidence type="ECO:0000256" key="3">
    <source>
        <dbReference type="ARBA" id="ARBA00022692"/>
    </source>
</evidence>
<dbReference type="GO" id="GO:0005886">
    <property type="term" value="C:plasma membrane"/>
    <property type="evidence" value="ECO:0007669"/>
    <property type="project" value="UniProtKB-SubCell"/>
</dbReference>
<reference evidence="8 9" key="1">
    <citation type="submission" date="2017-05" db="EMBL/GenBank/DDBJ databases">
        <title>Genomic insights into alkan degradation activity of Oleiphilus messinensis.</title>
        <authorList>
            <person name="Kozyavkin S.A."/>
            <person name="Slesarev A.I."/>
            <person name="Golyshin P.N."/>
            <person name="Korzhenkov A."/>
            <person name="Golyshina O.N."/>
            <person name="Toshchakov S.V."/>
        </authorList>
    </citation>
    <scope>NUCLEOTIDE SEQUENCE [LARGE SCALE GENOMIC DNA]</scope>
    <source>
        <strain evidence="8 9">ME102</strain>
    </source>
</reference>
<comment type="similarity">
    <text evidence="7">Belongs to the FtsB family.</text>
</comment>
<dbReference type="PANTHER" id="PTHR37485">
    <property type="entry name" value="CELL DIVISION PROTEIN FTSB"/>
    <property type="match status" value="1"/>
</dbReference>
<dbReference type="GO" id="GO:0032153">
    <property type="term" value="C:cell division site"/>
    <property type="evidence" value="ECO:0007669"/>
    <property type="project" value="UniProtKB-UniRule"/>
</dbReference>
<accession>A0A1Y0IB21</accession>
<feature type="coiled-coil region" evidence="7">
    <location>
        <begin position="47"/>
        <end position="74"/>
    </location>
</feature>
<dbReference type="Proteomes" id="UP000196027">
    <property type="component" value="Chromosome"/>
</dbReference>
<keyword evidence="4 7" id="KW-1133">Transmembrane helix</keyword>
<feature type="topological domain" description="Cytoplasmic" evidence="7">
    <location>
        <begin position="1"/>
        <end position="21"/>
    </location>
</feature>
<evidence type="ECO:0000256" key="6">
    <source>
        <dbReference type="ARBA" id="ARBA00023306"/>
    </source>
</evidence>
<dbReference type="GO" id="GO:0030428">
    <property type="term" value="C:cell septum"/>
    <property type="evidence" value="ECO:0007669"/>
    <property type="project" value="TreeGrafter"/>
</dbReference>